<gene>
    <name evidence="1" type="ORF">A2W05_03145</name>
</gene>
<name>A0A1F7RMX9_9BACT</name>
<dbReference type="EMBL" id="MGDE01000255">
    <property type="protein sequence ID" value="OGL42801.1"/>
    <property type="molecule type" value="Genomic_DNA"/>
</dbReference>
<evidence type="ECO:0000313" key="2">
    <source>
        <dbReference type="Proteomes" id="UP000178797"/>
    </source>
</evidence>
<proteinExistence type="predicted"/>
<protein>
    <submittedName>
        <fullName evidence="1">Uncharacterized protein</fullName>
    </submittedName>
</protein>
<comment type="caution">
    <text evidence="1">The sequence shown here is derived from an EMBL/GenBank/DDBJ whole genome shotgun (WGS) entry which is preliminary data.</text>
</comment>
<organism evidence="1 2">
    <name type="scientific">Candidatus Schekmanbacteria bacterium RBG_16_38_10</name>
    <dbReference type="NCBI Taxonomy" id="1817879"/>
    <lineage>
        <taxon>Bacteria</taxon>
        <taxon>Candidatus Schekmaniibacteriota</taxon>
    </lineage>
</organism>
<dbReference type="AlphaFoldDB" id="A0A1F7RMX9"/>
<evidence type="ECO:0000313" key="1">
    <source>
        <dbReference type="EMBL" id="OGL42801.1"/>
    </source>
</evidence>
<sequence>MNIVKYCKSAHVDDAIKKGKIFVGTFSYYKKIENEGLRDIEEGPAIPAVVDNDNEIIISENENDTLLTHSSIKMANGWKLQLPKGMPLWLEQPDFNTFIFCVSEDSKPTIEKAKRLGYESFYKITDPSNFGKALMWSMMKHLKSPFGVTGYMGKVNYVPRKIQVVNHNNPSLPPTSFSSADFFTKHERFSADEEYRYVVLEYSNIEKTQFNSFNTDGFLIENKEISKWVKKA</sequence>
<reference evidence="1 2" key="1">
    <citation type="journal article" date="2016" name="Nat. Commun.">
        <title>Thousands of microbial genomes shed light on interconnected biogeochemical processes in an aquifer system.</title>
        <authorList>
            <person name="Anantharaman K."/>
            <person name="Brown C.T."/>
            <person name="Hug L.A."/>
            <person name="Sharon I."/>
            <person name="Castelle C.J."/>
            <person name="Probst A.J."/>
            <person name="Thomas B.C."/>
            <person name="Singh A."/>
            <person name="Wilkins M.J."/>
            <person name="Karaoz U."/>
            <person name="Brodie E.L."/>
            <person name="Williams K.H."/>
            <person name="Hubbard S.S."/>
            <person name="Banfield J.F."/>
        </authorList>
    </citation>
    <scope>NUCLEOTIDE SEQUENCE [LARGE SCALE GENOMIC DNA]</scope>
</reference>
<accession>A0A1F7RMX9</accession>
<dbReference type="Proteomes" id="UP000178797">
    <property type="component" value="Unassembled WGS sequence"/>
</dbReference>